<dbReference type="AlphaFoldDB" id="A0A1I7YGH2"/>
<organism evidence="1 2">
    <name type="scientific">Steinernema glaseri</name>
    <dbReference type="NCBI Taxonomy" id="37863"/>
    <lineage>
        <taxon>Eukaryota</taxon>
        <taxon>Metazoa</taxon>
        <taxon>Ecdysozoa</taxon>
        <taxon>Nematoda</taxon>
        <taxon>Chromadorea</taxon>
        <taxon>Rhabditida</taxon>
        <taxon>Tylenchina</taxon>
        <taxon>Panagrolaimomorpha</taxon>
        <taxon>Strongyloidoidea</taxon>
        <taxon>Steinernematidae</taxon>
        <taxon>Steinernema</taxon>
    </lineage>
</organism>
<name>A0A1I7YGH2_9BILA</name>
<sequence length="82" mass="9301">MSVWPEGDYCILKGPKPCSAEFEERTVVRLSVQQVFTTEERRRDGKLAVQLGEFGASKLTVDSYDNLYSLELATCCRKPHSE</sequence>
<proteinExistence type="predicted"/>
<evidence type="ECO:0000313" key="2">
    <source>
        <dbReference type="WBParaSite" id="L893_g16093.t1"/>
    </source>
</evidence>
<reference evidence="2" key="1">
    <citation type="submission" date="2016-11" db="UniProtKB">
        <authorList>
            <consortium name="WormBaseParasite"/>
        </authorList>
    </citation>
    <scope>IDENTIFICATION</scope>
</reference>
<keyword evidence="1" id="KW-1185">Reference proteome</keyword>
<protein>
    <submittedName>
        <fullName evidence="2">DUF1794 domain-containing protein</fullName>
    </submittedName>
</protein>
<dbReference type="WBParaSite" id="L893_g16093.t1">
    <property type="protein sequence ID" value="L893_g16093.t1"/>
    <property type="gene ID" value="L893_g16093"/>
</dbReference>
<dbReference type="Proteomes" id="UP000095287">
    <property type="component" value="Unplaced"/>
</dbReference>
<accession>A0A1I7YGH2</accession>
<evidence type="ECO:0000313" key="1">
    <source>
        <dbReference type="Proteomes" id="UP000095287"/>
    </source>
</evidence>